<dbReference type="EMBL" id="BARW01022768">
    <property type="protein sequence ID" value="GAI88786.1"/>
    <property type="molecule type" value="Genomic_DNA"/>
</dbReference>
<feature type="domain" description="Alanine dehydrogenase/pyridine nucleotide transhydrogenase N-terminal" evidence="1">
    <location>
        <begin position="1"/>
        <end position="103"/>
    </location>
</feature>
<dbReference type="GO" id="GO:0005886">
    <property type="term" value="C:plasma membrane"/>
    <property type="evidence" value="ECO:0007669"/>
    <property type="project" value="TreeGrafter"/>
</dbReference>
<dbReference type="SUPFAM" id="SSF52283">
    <property type="entry name" value="Formate/glycerate dehydrogenase catalytic domain-like"/>
    <property type="match status" value="2"/>
</dbReference>
<evidence type="ECO:0000313" key="2">
    <source>
        <dbReference type="EMBL" id="GAI88786.1"/>
    </source>
</evidence>
<name>X1TBM6_9ZZZZ</name>
<comment type="caution">
    <text evidence="2">The sequence shown here is derived from an EMBL/GenBank/DDBJ whole genome shotgun (WGS) entry which is preliminary data.</text>
</comment>
<dbReference type="GO" id="GO:0006524">
    <property type="term" value="P:alanine catabolic process"/>
    <property type="evidence" value="ECO:0007669"/>
    <property type="project" value="TreeGrafter"/>
</dbReference>
<dbReference type="AlphaFoldDB" id="X1TBM6"/>
<proteinExistence type="predicted"/>
<dbReference type="GO" id="GO:0000286">
    <property type="term" value="F:alanine dehydrogenase activity"/>
    <property type="evidence" value="ECO:0007669"/>
    <property type="project" value="TreeGrafter"/>
</dbReference>
<organism evidence="2">
    <name type="scientific">marine sediment metagenome</name>
    <dbReference type="NCBI Taxonomy" id="412755"/>
    <lineage>
        <taxon>unclassified sequences</taxon>
        <taxon>metagenomes</taxon>
        <taxon>ecological metagenomes</taxon>
    </lineage>
</organism>
<reference evidence="2" key="1">
    <citation type="journal article" date="2014" name="Front. Microbiol.">
        <title>High frequency of phylogenetically diverse reductive dehalogenase-homologous genes in deep subseafloor sedimentary metagenomes.</title>
        <authorList>
            <person name="Kawai M."/>
            <person name="Futagami T."/>
            <person name="Toyoda A."/>
            <person name="Takaki Y."/>
            <person name="Nishi S."/>
            <person name="Hori S."/>
            <person name="Arai W."/>
            <person name="Tsubouchi T."/>
            <person name="Morono Y."/>
            <person name="Uchiyama I."/>
            <person name="Ito T."/>
            <person name="Fujiyama A."/>
            <person name="Inagaki F."/>
            <person name="Takami H."/>
        </authorList>
    </citation>
    <scope>NUCLEOTIDE SEQUENCE</scope>
    <source>
        <strain evidence="2">Expedition CK06-06</strain>
    </source>
</reference>
<dbReference type="InterPro" id="IPR007886">
    <property type="entry name" value="AlaDH/PNT_N"/>
</dbReference>
<dbReference type="SMART" id="SM01003">
    <property type="entry name" value="AlaDh_PNT_N"/>
    <property type="match status" value="2"/>
</dbReference>
<dbReference type="Gene3D" id="3.40.50.720">
    <property type="entry name" value="NAD(P)-binding Rossmann-like Domain"/>
    <property type="match status" value="2"/>
</dbReference>
<feature type="domain" description="Alanine dehydrogenase/pyridine nucleotide transhydrogenase N-terminal" evidence="1">
    <location>
        <begin position="109"/>
        <end position="228"/>
    </location>
</feature>
<dbReference type="Pfam" id="PF05222">
    <property type="entry name" value="AlaDh_PNT_N"/>
    <property type="match status" value="2"/>
</dbReference>
<feature type="non-terminal residue" evidence="2">
    <location>
        <position position="1"/>
    </location>
</feature>
<dbReference type="PANTHER" id="PTHR42795">
    <property type="entry name" value="ALANINE DEHYDROGENASE"/>
    <property type="match status" value="1"/>
</dbReference>
<evidence type="ECO:0000259" key="1">
    <source>
        <dbReference type="SMART" id="SM01003"/>
    </source>
</evidence>
<dbReference type="PANTHER" id="PTHR42795:SF1">
    <property type="entry name" value="ALANINE DEHYDROGENASE"/>
    <property type="match status" value="1"/>
</dbReference>
<protein>
    <recommendedName>
        <fullName evidence="1">Alanine dehydrogenase/pyridine nucleotide transhydrogenase N-terminal domain-containing protein</fullName>
    </recommendedName>
</protein>
<sequence>IETNAGNEASYVDTDYSECGGFIVDNKKEVFRSDIVLKIAPLSLEEIELLKGNQVIISALHITKQSEAFIRKIMQKKVTAIAFENLKDKFDCYPVVRSMSEIAGITSILIASEYLSNVHNGHDVIIETNAGNEASYVDTDYSECGGFIVDNKKEVFRSDIVLKIAPLSLEEIELLKGNQVIISALHITKQSEAFIRKIMQKKVTAIAFENLKDKFDCYPVVRSMSEIAGITSILIASEYLSNVHKGKGVMLGGITGITPAEVNILG</sequence>
<gene>
    <name evidence="2" type="ORF">S12H4_37911</name>
</gene>
<accession>X1TBM6</accession>
<feature type="non-terminal residue" evidence="2">
    <location>
        <position position="266"/>
    </location>
</feature>